<evidence type="ECO:0000313" key="2">
    <source>
        <dbReference type="EMBL" id="OWL93887.1"/>
    </source>
</evidence>
<accession>A0A246BF93</accession>
<dbReference type="OrthoDB" id="502398at2"/>
<dbReference type="InterPro" id="IPR002591">
    <property type="entry name" value="Phosphodiest/P_Trfase"/>
</dbReference>
<protein>
    <recommendedName>
        <fullName evidence="4">Alkaline phosphatase family protein</fullName>
    </recommendedName>
</protein>
<evidence type="ECO:0000313" key="3">
    <source>
        <dbReference type="Proteomes" id="UP000197208"/>
    </source>
</evidence>
<keyword evidence="3" id="KW-1185">Reference proteome</keyword>
<dbReference type="AlphaFoldDB" id="A0A246BF93"/>
<dbReference type="Proteomes" id="UP000197208">
    <property type="component" value="Unassembled WGS sequence"/>
</dbReference>
<feature type="compositionally biased region" description="Basic and acidic residues" evidence="1">
    <location>
        <begin position="1"/>
        <end position="22"/>
    </location>
</feature>
<dbReference type="GO" id="GO:0016787">
    <property type="term" value="F:hydrolase activity"/>
    <property type="evidence" value="ECO:0007669"/>
    <property type="project" value="UniProtKB-ARBA"/>
</dbReference>
<dbReference type="InterPro" id="IPR017850">
    <property type="entry name" value="Alkaline_phosphatase_core_sf"/>
</dbReference>
<proteinExistence type="predicted"/>
<sequence>MPRTGRAPERSCHATDGAERSLKVPSRRGQLSSPMHLPPHAIRPDYAGGSVLNLAATLGSHFGVTTHHAPYRHPLPLDGARHVVLIVVDALGAGQLRDAVTRGDAPTLACLTPAPGPVTSVFPSTTMAALTTLHTARAPAEHGYLGLTVWLDEAQAVVNLIRLYDVYTHTPLADAGFLAAVPSLYRQLHDRGVAAHVVMPAAYQHSVLTRWACDGAEYHPYAQPEETPTLTAATLQPGQPSYTLVYFPEYDLICHGYGPDSPEAHAELRRTDRIVADLLAALPRTGDTLVVLTADHGQSPQPPDGYVDTITKKVMKTALRGPVAGEERAAYLRPQTGHHAEIAALLAPHATLLTADDAWTGGLFGPPAHADPRLRPRVGDLIAVPHPGHAIRRPTSPAPMLGLHGGWTAEEMLVPVLSVRV</sequence>
<evidence type="ECO:0008006" key="4">
    <source>
        <dbReference type="Google" id="ProtNLM"/>
    </source>
</evidence>
<dbReference type="PANTHER" id="PTHR10151">
    <property type="entry name" value="ECTONUCLEOTIDE PYROPHOSPHATASE/PHOSPHODIESTERASE"/>
    <property type="match status" value="1"/>
</dbReference>
<dbReference type="Gene3D" id="3.40.720.10">
    <property type="entry name" value="Alkaline Phosphatase, subunit A"/>
    <property type="match status" value="1"/>
</dbReference>
<evidence type="ECO:0000256" key="1">
    <source>
        <dbReference type="SAM" id="MobiDB-lite"/>
    </source>
</evidence>
<organism evidence="2 3">
    <name type="scientific">Deinococcus indicus</name>
    <dbReference type="NCBI Taxonomy" id="223556"/>
    <lineage>
        <taxon>Bacteria</taxon>
        <taxon>Thermotogati</taxon>
        <taxon>Deinococcota</taxon>
        <taxon>Deinococci</taxon>
        <taxon>Deinococcales</taxon>
        <taxon>Deinococcaceae</taxon>
        <taxon>Deinococcus</taxon>
    </lineage>
</organism>
<feature type="region of interest" description="Disordered" evidence="1">
    <location>
        <begin position="1"/>
        <end position="35"/>
    </location>
</feature>
<dbReference type="SUPFAM" id="SSF53649">
    <property type="entry name" value="Alkaline phosphatase-like"/>
    <property type="match status" value="1"/>
</dbReference>
<gene>
    <name evidence="2" type="ORF">CBQ26_17575</name>
</gene>
<dbReference type="Pfam" id="PF01663">
    <property type="entry name" value="Phosphodiest"/>
    <property type="match status" value="1"/>
</dbReference>
<name>A0A246BF93_9DEIO</name>
<dbReference type="PANTHER" id="PTHR10151:SF120">
    <property type="entry name" value="BIS(5'-ADENOSYL)-TRIPHOSPHATASE"/>
    <property type="match status" value="1"/>
</dbReference>
<comment type="caution">
    <text evidence="2">The sequence shown here is derived from an EMBL/GenBank/DDBJ whole genome shotgun (WGS) entry which is preliminary data.</text>
</comment>
<dbReference type="EMBL" id="NHMK01000030">
    <property type="protein sequence ID" value="OWL93887.1"/>
    <property type="molecule type" value="Genomic_DNA"/>
</dbReference>
<reference evidence="2 3" key="1">
    <citation type="submission" date="2017-05" db="EMBL/GenBank/DDBJ databases">
        <title>De novo genome assembly of Deniococcus indicus strain DR1.</title>
        <authorList>
            <person name="Chauhan D."/>
            <person name="Yennamalli R.M."/>
            <person name="Priyadarshini R."/>
        </authorList>
    </citation>
    <scope>NUCLEOTIDE SEQUENCE [LARGE SCALE GENOMIC DNA]</scope>
    <source>
        <strain evidence="2 3">DR1</strain>
    </source>
</reference>